<organism evidence="2 3">
    <name type="scientific">Leptospira semungkisensis</name>
    <dbReference type="NCBI Taxonomy" id="2484985"/>
    <lineage>
        <taxon>Bacteria</taxon>
        <taxon>Pseudomonadati</taxon>
        <taxon>Spirochaetota</taxon>
        <taxon>Spirochaetia</taxon>
        <taxon>Leptospirales</taxon>
        <taxon>Leptospiraceae</taxon>
        <taxon>Leptospira</taxon>
    </lineage>
</organism>
<proteinExistence type="predicted"/>
<dbReference type="OrthoDB" id="556502at2"/>
<dbReference type="Gene3D" id="3.40.50.1820">
    <property type="entry name" value="alpha/beta hydrolase"/>
    <property type="match status" value="1"/>
</dbReference>
<dbReference type="RefSeq" id="WP_135589462.1">
    <property type="nucleotide sequence ID" value="NZ_RQEP01000019.1"/>
</dbReference>
<dbReference type="AlphaFoldDB" id="A0A4R9FL46"/>
<sequence length="386" mass="42665">MKELFSFRIVILLISFFSLTYCGNLEDRIKPPSNESLSDKIRDYLTSSYYAELNHAMYKFSTVITPLTVNDLSPLYFQDPFFQRDNTKTKIVFIHGWDFTEKQTDPPTDFNKKVTNLLSTWNQALAFTTSLQPTGGQTVYQKFEVYVFTYRTSDYIEFNGRRFIDTLNKYFSASDKVIVVAHSMGGLVSRSAILHPNNTNDVIDQIVSLGTPYYGSPFASPQYQGNLNSIGTIIKFMTNTPGGKNLAYTNGISSGVTPLPAGQQIYDGLDPAFNPFLEGLIANTSKDAQTTVYGGDISSSGACSDGTHDIIYQSGCLVLASGGSPTFSDSDGIVPLKSGLMNNRITNNFTVSDMDHSQMSFRDATGSNPTPVTNHFNNVFSYIFGL</sequence>
<evidence type="ECO:0000313" key="2">
    <source>
        <dbReference type="EMBL" id="TGJ99371.1"/>
    </source>
</evidence>
<keyword evidence="2" id="KW-0378">Hydrolase</keyword>
<dbReference type="InterPro" id="IPR012908">
    <property type="entry name" value="PGAP1-ab_dom-like"/>
</dbReference>
<reference evidence="2" key="1">
    <citation type="journal article" date="2019" name="PLoS Negl. Trop. Dis.">
        <title>Revisiting the worldwide diversity of Leptospira species in the environment.</title>
        <authorList>
            <person name="Vincent A.T."/>
            <person name="Schiettekatte O."/>
            <person name="Bourhy P."/>
            <person name="Veyrier F.J."/>
            <person name="Picardeau M."/>
        </authorList>
    </citation>
    <scope>NUCLEOTIDE SEQUENCE [LARGE SCALE GENOMIC DNA]</scope>
    <source>
        <strain evidence="2">SSS9</strain>
    </source>
</reference>
<keyword evidence="3" id="KW-1185">Reference proteome</keyword>
<dbReference type="Proteomes" id="UP000297453">
    <property type="component" value="Unassembled WGS sequence"/>
</dbReference>
<dbReference type="SUPFAM" id="SSF53474">
    <property type="entry name" value="alpha/beta-Hydrolases"/>
    <property type="match status" value="1"/>
</dbReference>
<evidence type="ECO:0000313" key="3">
    <source>
        <dbReference type="Proteomes" id="UP000297453"/>
    </source>
</evidence>
<name>A0A4R9FL46_9LEPT</name>
<accession>A0A4R9FL46</accession>
<protein>
    <submittedName>
        <fullName evidence="2">Alpha/beta hydrolase</fullName>
    </submittedName>
</protein>
<dbReference type="Pfam" id="PF07819">
    <property type="entry name" value="PGAP1"/>
    <property type="match status" value="1"/>
</dbReference>
<dbReference type="EMBL" id="RQEP01000019">
    <property type="protein sequence ID" value="TGJ99371.1"/>
    <property type="molecule type" value="Genomic_DNA"/>
</dbReference>
<comment type="caution">
    <text evidence="2">The sequence shown here is derived from an EMBL/GenBank/DDBJ whole genome shotgun (WGS) entry which is preliminary data.</text>
</comment>
<evidence type="ECO:0000259" key="1">
    <source>
        <dbReference type="Pfam" id="PF07819"/>
    </source>
</evidence>
<dbReference type="InterPro" id="IPR029058">
    <property type="entry name" value="AB_hydrolase_fold"/>
</dbReference>
<dbReference type="GO" id="GO:0016788">
    <property type="term" value="F:hydrolase activity, acting on ester bonds"/>
    <property type="evidence" value="ECO:0007669"/>
    <property type="project" value="InterPro"/>
</dbReference>
<gene>
    <name evidence="2" type="ORF">EHO59_16040</name>
</gene>
<feature type="domain" description="GPI inositol-deacylase PGAP1-like alpha/beta" evidence="1">
    <location>
        <begin position="169"/>
        <end position="224"/>
    </location>
</feature>